<reference evidence="2 3" key="1">
    <citation type="journal article" date="2015" name="Genome Announc.">
        <title>Expanding the biotechnology potential of lactobacilli through comparative genomics of 213 strains and associated genera.</title>
        <authorList>
            <person name="Sun Z."/>
            <person name="Harris H.M."/>
            <person name="McCann A."/>
            <person name="Guo C."/>
            <person name="Argimon S."/>
            <person name="Zhang W."/>
            <person name="Yang X."/>
            <person name="Jeffery I.B."/>
            <person name="Cooney J.C."/>
            <person name="Kagawa T.F."/>
            <person name="Liu W."/>
            <person name="Song Y."/>
            <person name="Salvetti E."/>
            <person name="Wrobel A."/>
            <person name="Rasinkangas P."/>
            <person name="Parkhill J."/>
            <person name="Rea M.C."/>
            <person name="O'Sullivan O."/>
            <person name="Ritari J."/>
            <person name="Douillard F.P."/>
            <person name="Paul Ross R."/>
            <person name="Yang R."/>
            <person name="Briner A.E."/>
            <person name="Felis G.E."/>
            <person name="de Vos W.M."/>
            <person name="Barrangou R."/>
            <person name="Klaenhammer T.R."/>
            <person name="Caufield P.W."/>
            <person name="Cui Y."/>
            <person name="Zhang H."/>
            <person name="O'Toole P.W."/>
        </authorList>
    </citation>
    <scope>NUCLEOTIDE SEQUENCE [LARGE SCALE GENOMIC DNA]</scope>
    <source>
        <strain evidence="2 3">DSM 18390</strain>
    </source>
</reference>
<sequence length="111" mass="12176">MRIAKALGWVVWGMETGLIIAGTILFILLPAFYHELDSILLILGISVLGVLAILQIIAAISIYHLTESDTRWAIILIGIGAISNPGYFLPGFWTMILRTIDKNNPTTIIKA</sequence>
<dbReference type="EMBL" id="AZFZ01000042">
    <property type="protein sequence ID" value="KRM42418.1"/>
    <property type="molecule type" value="Genomic_DNA"/>
</dbReference>
<keyword evidence="1" id="KW-0812">Transmembrane</keyword>
<keyword evidence="1" id="KW-0472">Membrane</keyword>
<evidence type="ECO:0000256" key="1">
    <source>
        <dbReference type="SAM" id="Phobius"/>
    </source>
</evidence>
<feature type="transmembrane region" description="Helical" evidence="1">
    <location>
        <begin position="39"/>
        <end position="60"/>
    </location>
</feature>
<feature type="transmembrane region" description="Helical" evidence="1">
    <location>
        <begin position="72"/>
        <end position="93"/>
    </location>
</feature>
<evidence type="ECO:0000313" key="3">
    <source>
        <dbReference type="Proteomes" id="UP000051010"/>
    </source>
</evidence>
<evidence type="ECO:0000313" key="2">
    <source>
        <dbReference type="EMBL" id="KRM42418.1"/>
    </source>
</evidence>
<dbReference type="PATRIC" id="fig|1423786.4.peg.2000"/>
<name>A0A0R1YJF9_9LACO</name>
<comment type="caution">
    <text evidence="2">The sequence shown here is derived from an EMBL/GenBank/DDBJ whole genome shotgun (WGS) entry which is preliminary data.</text>
</comment>
<organism evidence="2 3">
    <name type="scientific">Lentilactobacillus parafarraginis DSM 18390 = JCM 14109</name>
    <dbReference type="NCBI Taxonomy" id="1423786"/>
    <lineage>
        <taxon>Bacteria</taxon>
        <taxon>Bacillati</taxon>
        <taxon>Bacillota</taxon>
        <taxon>Bacilli</taxon>
        <taxon>Lactobacillales</taxon>
        <taxon>Lactobacillaceae</taxon>
        <taxon>Lentilactobacillus</taxon>
    </lineage>
</organism>
<gene>
    <name evidence="2" type="ORF">FD47_GL001894</name>
</gene>
<accession>A0A0R1YJF9</accession>
<proteinExistence type="predicted"/>
<protein>
    <submittedName>
        <fullName evidence="2">Uncharacterized protein</fullName>
    </submittedName>
</protein>
<feature type="transmembrane region" description="Helical" evidence="1">
    <location>
        <begin position="7"/>
        <end position="33"/>
    </location>
</feature>
<dbReference type="AlphaFoldDB" id="A0A0R1YJF9"/>
<dbReference type="Proteomes" id="UP000051010">
    <property type="component" value="Unassembled WGS sequence"/>
</dbReference>
<keyword evidence="1" id="KW-1133">Transmembrane helix</keyword>